<reference evidence="3" key="1">
    <citation type="submission" date="2017-06" db="EMBL/GenBank/DDBJ databases">
        <title>Capnocytophaga spp. assemblies.</title>
        <authorList>
            <person name="Gulvik C.A."/>
        </authorList>
    </citation>
    <scope>NUCLEOTIDE SEQUENCE [LARGE SCALE GENOMIC DNA]</scope>
    <source>
        <strain evidence="3">H3936</strain>
    </source>
</reference>
<dbReference type="Pfam" id="PF13585">
    <property type="entry name" value="CHU_C"/>
    <property type="match status" value="1"/>
</dbReference>
<organism evidence="2 3">
    <name type="scientific">Capnocytophaga canimorsus</name>
    <dbReference type="NCBI Taxonomy" id="28188"/>
    <lineage>
        <taxon>Bacteria</taxon>
        <taxon>Pseudomonadati</taxon>
        <taxon>Bacteroidota</taxon>
        <taxon>Flavobacteriia</taxon>
        <taxon>Flavobacteriales</taxon>
        <taxon>Flavobacteriaceae</taxon>
        <taxon>Capnocytophaga</taxon>
    </lineage>
</organism>
<dbReference type="InterPro" id="IPR025667">
    <property type="entry name" value="SprB_repeat"/>
</dbReference>
<protein>
    <recommendedName>
        <fullName evidence="4">Gliding motility-associated C-terminal domain</fullName>
    </recommendedName>
</protein>
<dbReference type="InterPro" id="IPR047589">
    <property type="entry name" value="DUF11_rpt"/>
</dbReference>
<dbReference type="NCBIfam" id="TIGR04131">
    <property type="entry name" value="Bac_Flav_CTERM"/>
    <property type="match status" value="1"/>
</dbReference>
<accession>A0AAC9Z379</accession>
<dbReference type="EMBL" id="CP022389">
    <property type="protein sequence ID" value="ATA93495.1"/>
    <property type="molecule type" value="Genomic_DNA"/>
</dbReference>
<dbReference type="Pfam" id="PF13573">
    <property type="entry name" value="SprB"/>
    <property type="match status" value="13"/>
</dbReference>
<evidence type="ECO:0000313" key="3">
    <source>
        <dbReference type="Proteomes" id="UP000243753"/>
    </source>
</evidence>
<dbReference type="NCBIfam" id="TIGR01451">
    <property type="entry name" value="B_ant_repeat"/>
    <property type="match status" value="1"/>
</dbReference>
<evidence type="ECO:0008006" key="4">
    <source>
        <dbReference type="Google" id="ProtNLM"/>
    </source>
</evidence>
<dbReference type="InterPro" id="IPR026341">
    <property type="entry name" value="T9SS_type_B"/>
</dbReference>
<feature type="signal peptide" evidence="1">
    <location>
        <begin position="1"/>
        <end position="28"/>
    </location>
</feature>
<name>A0AAC9Z379_9FLAO</name>
<dbReference type="Proteomes" id="UP000243753">
    <property type="component" value="Chromosome"/>
</dbReference>
<evidence type="ECO:0000256" key="1">
    <source>
        <dbReference type="SAM" id="SignalP"/>
    </source>
</evidence>
<feature type="chain" id="PRO_5042166464" description="Gliding motility-associated C-terminal domain" evidence="1">
    <location>
        <begin position="29"/>
        <end position="5078"/>
    </location>
</feature>
<evidence type="ECO:0000313" key="2">
    <source>
        <dbReference type="EMBL" id="ATA93495.1"/>
    </source>
</evidence>
<keyword evidence="1" id="KW-0732">Signal</keyword>
<sequence>MEVRKTLPMKVLLSVISTLTLFGADLFAQNHVPFKKDRYQETIKGDMIVVGNSILNVGDYPANIPYTGGHQTNSGIELNYIDVDGAYNGTTNKTRNSSSANVTYPASACIKLRKAVLYWTAAYTNVGKAAGNMVPQRYKNVKFKVPGAANYTELTGTAIFDNPSIIVSGQDRTEENKQRAYVYATEVTHLLNTTNFSGTYTVADIQAPIGRESSGVGYTAGWTLFIVYEDSNMPSKHITLFEGFSAINNAHPKLQIPVSGFRTIPLGPVRAKFAFSSLEGELGIAGDKLSMKSPTNSGVLIDAGNERYSTGANPNFFNSKITNTSGVNLDRNPASTNLLGFDIGIFDIPNPGNNLIANNSDEITIVPENAPSQGGQDAFFPFMMAFAVDVIEPKIVMEKRVYSVTGTPADITGQDVTLGQQLQYRIKFRNIGNDDAKQLKIKDKLNVNLHFDDVITNLVLPTGVTYRYEPYNKANPDNSHYIEFTIPEDLVKQNSTEHTISFNVKVAENCDEFRDACSDEIENIASASYFGVQNTTTIPFQAESFNQFTTCDGGVVGPSNFIVDTADCTSKSQAILCGDKITLTAGAGFDRYVWTKVDSPNPNQVIGNQQTIEVTQTGVYRVEKTTNPPCRNMTEEITVVLHKQANAVNPIEPYASEVLTCGNDGVKYPQIYLCGKNSSKNLILNIGNAVSYAWQKRNDCPVPTDHVASCPVYNLYGCTWATQGDQNNFNVSQAGDYRVSITYQNGCVTTYYFKVTKTEIDPKISRRNIICNTPGRIEVTNVPSNYEYALRNSGDVIVVNYQNSNIFDNITNEDSYTVLIRQKLAADATYKPCILESNPIQIIKMTPKLVVSTTPLACENSKGSIRVQVADALPPYNYVITDATSSIVAQATATQESDITFSGLNEGTYHIQVTTPDGCNLSKYEEVTRIAPLQVNAQVVRGLMCGTAIIRADVIGGKLDYAFSIDGGNNYVYNYGESFYEFTVTQAQNYTIKVVDANNCEATDNVAVQPLLVPDFEVKQTLRDCAASLTLEIINVTNANGYTLSYSVDGGATTQSSPVFANLNPTQNYVPALVYSLGNTSCTLTKSITINKGNGPITVAFAGVSKLVGCVGNDKAEVRVTNVQGGTPPYKYSFDNKQTWQSQKEGQVAPGVDIPIFVRDAQGCEYQMKVTIPNAPVNPIFQSSVTYNCEGKGTITLTNDKPGYQYVYSIDGGATTQTSPVFDNLGEGEHTITISYADPTAPTPNILFLEDFGVGTQNVTTPYINPKYFFEPQRQRNNTNTILYTDGTRRIVNGLGEPEMYTYHDNLNINDGEYVVSNRMNPIIWGRQPNDRSGNPNGRKLFINVGDVLGTEGAILYQREMKDVIPNQNIRFSIAVFNLMQSGADEVNPDLSIELYTSEADIAANNPLVAQRITPRVPQNTSENDWHVYNFSLNPEGHTTLYAVVRSYSLVTAGNDLVLDDIYLYQIPETCGFTKTIKVRVESDKAFAEVANSQIITNATCFGGNNGSYRITLKNFDTAIGYAYSVDGGAWQTSTANPFVLPNLSAKSYNVKFRYDATSTNCEVSKDFTITAPNEIVVNDIPDQLIRCDVTSVSVNVVARGGTGALKYKLTLPDNTPIVQNSPLFTGLTQVGQHRLEVTDANGCAAPVKTFQVTAAQAPNVSVATTSNYCYSAAQPASITVEVTGGTAPYRYLLNNVEKHQGNDTSYTFNGLTPNTYNIKVIDANGCDKPLTETIALALDASNTTIVKPITCKVAPDNQGKIQVTIRGGYPPYTYTVNGGTPQNVTGSTIEYSTDTPDTYTFKIIDSKGCKTTVARTLAPAVQPTVTLTPTHVNCFGDSTGKIVATVTGGVPPYTYFLNGVNKGSQNTFENLPEGTYRVKVVDAYQCEKEESVTITQPNAALTANVVVETLISCRTDKTAKVTVQNVNGGTPPYQYQFNTGAPSNNATDYLPVGTHQVRIIDSKGCTLLHTVVVAPEPTPPTVNTNPTITYNCDGTGNFTLTPTPATFDYEYSTDGGVNYTANNVFNNMTPKVHQIHIRYKQNNVAPAEDCWQTISVSVNVESGKAFSLGTPIVEHVRCNGENNGKITISVSNFNNVEGYRYSVDNKVSWVNMTTSPIVLQSLVANSYKIFVQYKKADGTFDCEKEVDVTVTQPNPLQLQPPTITVPVQCNNAGATVELQATGGTSPYQYSKDNGASWQNSNVFTPLSAGNYTFVVKDAKGCEFSYPTPFEVTAPKTITFNTEIEPCYSGNNDATIKVTVTDGNGGYKFNINAGAWQHPLAGSPMTYTFNNLSQGTYAIRVSDAYGCEQPVTVTIHPRLMMQVKATKASCNDGKIEVTAQGGDGTYEYAFVPKGIVPTNFVSTNTYAVPSANVGEYDVYLRSAGCTVSQTIKVEQAPAIGFTANAVTPSCYGQAVTVKVTNIVGEAPYTLTIADAANPATALQTVNNYINTSYDFVGISPTINSVEVKIIDRYGCPKTEIINITHRPQFTVTFESKAVGCIAFGDPVPLEMKVPQTVLDGYSADYDMYYSVDNGANWLSLAAVNTITTFSTGQTFTPQIKTVTKGAGATATAAVCLIILDKYTVPYPLNDLIVSTTLNQFTNGCPGTTNTFEVTLTAKGGSPFSGSPDYYKFTTDDPTSPAAVWHNATHASGTHTTPSTLDRFTFTGLIPGRSYKFYVSDSDDCIKQNNQDIYQSNPLPITIETEVIPACFGTQKGRIIFTVKHRGGSSLGSSFRYVIKNKAGVLVNTLSITPAPSASEFGSWGEAPLGVSGLLPPGGTITHEAHGLPINESYYMEVWETSSPSCKWASPDALVYESSEMKGTPIKVRDITCDLPGIIEIQNPTGGKGNYWYELSSTSFNPLNALIVTAPGGNENVIKIPQSALNTGVTGSIVVNVKMLDSAAPGTNSKPCGKDLGPVTINVASPPVIPTATADSCTEPLSIEVTSPLGNQFEYRLGIGAWQDDKRFTNLTAGNYTLVVRDKTTGCETTNTTPIVLYDKMKVEVKQTKLLGCNGINAEIEIKVPQGSGVYHYEVSGQANIPKTPLPANPYRMTVAQAGTYTIKVYDQGAHCTTPITTTVVVAEAIKPQFTAKGFDVSCFGASDGRIVITETDLGDGPYTYTIMPSTGTYDAASKTFTGLTKASYTITSRGQNGCETQFTVDVGGPDAISSSTGFATVTPFGCATGNNVQNAWVRLDPTKISGGTPPYTYKMVYDNATPANTADDVEVLGLEMMISNHLGGSVKVLVTDVNHCDLSVPITETIIPFDELSSVTPTATPMVCGGTATVTLNVVSTTGTAAKWRFYQGDTPPALTHTAWQTSNSFGGLNIGTYTFWVAHTDTGCMLSTTYEVKNPNNIVIEVANTTQVSCKGTSTGSITFNVTATGYTADYTWQIAGPSPKNGAIAGGASTTGAITGLQAGSYVFTATQQNNPKCSEKYNFTITEPDATLTAATQVTPISCRSNTDGAIEIVGTTGGWGGYTYYVGTTAPTSVSYVNTPLFNGLGANTYQVWVKDSNNCEQQLPDVVLKVPDPITATLKVSTHNCMAANGSITVENTSGGQGSNYTYQLIRNGNEHGAPQTANVFTGLAEGTYTVRISDTWGCTVTLPATVEIFEPIVIKAVAIAKEVTCNPNTGGTATIDYEGGSTNIRFTVTDGGTLNRTQVNDPTFTGLPAGDYTAHVYDITSGCATTTTMFKITDKVDVTFDVAKADVKCNSANDGSISVTIPVSNTQPPYQVTLNSTIAGFVPQTQNVTATPITVNFPNLAAGNYTVKVVSSRGCEETKPMTIDEPNPLMVNNAATVITPFACSTTNVPQLATITVVAQGGTAPYRYSLDNTDFNNTTGTFAITDTGATQNFTVYVKDAHGCEAASLPIVINPLPKITKLEVTPLAAIRCGSPERINLEITGGANQGYRIEVTNTALVVVAPQTLLAGIQMAIFDLPMSGFYEFKVTDIKTGCYTTTTYNVAEYKTMRVQATPSQNISCDGATDGKITFEISGYSGTATYQVYDTAGTALAGALGNIPAGTTTVIIDNIPQGNWYVKVTQTDHPLCEESSGVVFISGPTHALTIDAAITNHLTCKDNDATISVVADGGWGDYQYQLVGHPLYGTYTTTTTFTGLGAGNYTVQVIDRGGCLVTQVVTIAPPTPIAATASMSSTPISCFGEKTASIEATGVSGGSGNYQYALITYTASGAVESVAQTSPTFSGLGAGNYAIKVIDGWNCDFTTPQVTIAEPTPVKVSAEITTNITCFNTLATITLSATGGTPPYTYSDAPMGTFGTSNVFNKGVGVHTFYAKDANGCLSKISNTIEIYPIPDLKLTVDTTDAYVKCNGDSSASIKAKATGGLGNYQYELLDGASASFPTPIVSIDGLFTNLAAGTYHVKVTSVDCEEKTDVAIVINQAPAMVVNHTKTDVTCFGRNDGEIRVEATGGTGEIKYAISPRLDRFEAKNHFDKLTPGNYTVIVQDENGCFEELTFVIAEPTLIRVNEVSVTDEKCLGASDGTATIAVTGGVAPYYTSLNDDKDSADWQLNKFYYDNLPATAGNVIFVKDSNGCIGHVILSEIKPGVDLQATATAQYGCAANVIENKIVVKVNPLYMSQVTYALDGGTPTTDPIFRGVSVGMHTVTIKHDRGCVVQLPVEVELKSPLALTPTQQDVSCHAAADAFVSVAVTGGSGNYQYAISPNLTQFGNSNKFEGLSGGTYIVVVRDTDYGCEVEHTFIVDEPLPLQLNSVNVTDESCYNEKDGTLTFEIAGGRANYRYQLVNSRGAIHTSQSGISAGSIITLNNLPSGTYLLEYADSGTCTNTHQVVIKEAPNLAPVTVKLVYECAEVIGNSVTNYLEVVFDNTQLDLTNTTYALNSSDIADARNFSEFNGSRAIIRNIPVGAGQYITIFHNGCKHTIVASQYFNVEDYQPLMLNDTSDARTANQVRVEAKGGAAPYTYYFNGVSYPTNEYYLRKTDPGYVNAAGKEVKRITARVVDNLGCEREILIEREFFEIEIPNYFTPNEDGENDHWGPRNTRNYPNIETYIYDRYGRLIVTLKKGETWNGKYKGKELPSGDYWYTIRLNQDDDNREFVGHFTLFR</sequence>
<proteinExistence type="predicted"/>
<gene>
    <name evidence="2" type="ORF">CGC54_03660</name>
</gene>